<keyword evidence="1" id="KW-0812">Transmembrane</keyword>
<name>A0A1H9MYZ0_9BACI</name>
<feature type="transmembrane region" description="Helical" evidence="1">
    <location>
        <begin position="148"/>
        <end position="166"/>
    </location>
</feature>
<feature type="transmembrane region" description="Helical" evidence="1">
    <location>
        <begin position="46"/>
        <end position="65"/>
    </location>
</feature>
<evidence type="ECO:0000313" key="2">
    <source>
        <dbReference type="EMBL" id="SER28635.1"/>
    </source>
</evidence>
<dbReference type="EMBL" id="FOGL01000002">
    <property type="protein sequence ID" value="SER28635.1"/>
    <property type="molecule type" value="Genomic_DNA"/>
</dbReference>
<accession>A0A1H9MYZ0</accession>
<protein>
    <submittedName>
        <fullName evidence="2">Uncharacterized protein</fullName>
    </submittedName>
</protein>
<feature type="transmembrane region" description="Helical" evidence="1">
    <location>
        <begin position="172"/>
        <end position="197"/>
    </location>
</feature>
<evidence type="ECO:0000313" key="3">
    <source>
        <dbReference type="Proteomes" id="UP000199687"/>
    </source>
</evidence>
<dbReference type="RefSeq" id="WP_089739345.1">
    <property type="nucleotide sequence ID" value="NZ_FOGL01000002.1"/>
</dbReference>
<keyword evidence="3" id="KW-1185">Reference proteome</keyword>
<evidence type="ECO:0000256" key="1">
    <source>
        <dbReference type="SAM" id="Phobius"/>
    </source>
</evidence>
<gene>
    <name evidence="2" type="ORF">SAMN04487944_102234</name>
</gene>
<feature type="transmembrane region" description="Helical" evidence="1">
    <location>
        <begin position="15"/>
        <end position="34"/>
    </location>
</feature>
<keyword evidence="1" id="KW-0472">Membrane</keyword>
<dbReference type="STRING" id="531814.SAMN04487944_102234"/>
<dbReference type="Proteomes" id="UP000199687">
    <property type="component" value="Unassembled WGS sequence"/>
</dbReference>
<sequence length="208" mass="23987">MNLFKKITSFSDIKFFWILLISITVFVITLFVDYYDNPAYTPVNALVGYGLAIMIGGLWAIFNYVGHMKINVLYRNSKDLSSFVERLTLNKDEKIELLTYMEDYVQNLVDQGKPMEEATSIAINQFKIKEFDQMSKDSAVFHLPAHHYLIGYAFLTGVLFVIWLAISNTITSSLYIIVMEATCFAYATGFIVAFFMYKLIDIMIYKKL</sequence>
<dbReference type="AlphaFoldDB" id="A0A1H9MYZ0"/>
<proteinExistence type="predicted"/>
<keyword evidence="1" id="KW-1133">Transmembrane helix</keyword>
<reference evidence="2 3" key="1">
    <citation type="submission" date="2016-10" db="EMBL/GenBank/DDBJ databases">
        <authorList>
            <person name="de Groot N.N."/>
        </authorList>
    </citation>
    <scope>NUCLEOTIDE SEQUENCE [LARGE SCALE GENOMIC DNA]</scope>
    <source>
        <strain evidence="2 3">CGMCC 1.7727</strain>
    </source>
</reference>
<dbReference type="OrthoDB" id="1895162at2"/>
<organism evidence="2 3">
    <name type="scientific">Gracilibacillus ureilyticus</name>
    <dbReference type="NCBI Taxonomy" id="531814"/>
    <lineage>
        <taxon>Bacteria</taxon>
        <taxon>Bacillati</taxon>
        <taxon>Bacillota</taxon>
        <taxon>Bacilli</taxon>
        <taxon>Bacillales</taxon>
        <taxon>Bacillaceae</taxon>
        <taxon>Gracilibacillus</taxon>
    </lineage>
</organism>